<dbReference type="EMBL" id="JWIN03000037">
    <property type="protein sequence ID" value="KAB1252391.1"/>
    <property type="molecule type" value="Genomic_DNA"/>
</dbReference>
<reference evidence="2 3" key="1">
    <citation type="journal article" date="2019" name="Mol. Ecol. Resour.">
        <title>Improving Illumina assemblies with Hi-C and long reads: an example with the North African dromedary.</title>
        <authorList>
            <person name="Elbers J.P."/>
            <person name="Rogers M.F."/>
            <person name="Perelman P.L."/>
            <person name="Proskuryakova A.A."/>
            <person name="Serdyukova N.A."/>
            <person name="Johnson W.E."/>
            <person name="Horin P."/>
            <person name="Corander J."/>
            <person name="Murphy D."/>
            <person name="Burger P.A."/>
        </authorList>
    </citation>
    <scope>NUCLEOTIDE SEQUENCE [LARGE SCALE GENOMIC DNA]</scope>
    <source>
        <strain evidence="2">Drom800</strain>
        <tissue evidence="2">Blood</tissue>
    </source>
</reference>
<accession>A0A5N4C0J9</accession>
<keyword evidence="3" id="KW-1185">Reference proteome</keyword>
<comment type="caution">
    <text evidence="2">The sequence shown here is derived from an EMBL/GenBank/DDBJ whole genome shotgun (WGS) entry which is preliminary data.</text>
</comment>
<sequence length="87" mass="9276">MPPESKGSRHGKPRSETRVLGSQSTGGGSARTEGSQTTVHQEESPCEAEGTPEEETCEPDDGSYSQKREGLSTSQALPGLIHFQKCD</sequence>
<evidence type="ECO:0000313" key="3">
    <source>
        <dbReference type="Proteomes" id="UP000299084"/>
    </source>
</evidence>
<proteinExistence type="predicted"/>
<organism evidence="2 3">
    <name type="scientific">Camelus dromedarius</name>
    <name type="common">Dromedary</name>
    <name type="synonym">Arabian camel</name>
    <dbReference type="NCBI Taxonomy" id="9838"/>
    <lineage>
        <taxon>Eukaryota</taxon>
        <taxon>Metazoa</taxon>
        <taxon>Chordata</taxon>
        <taxon>Craniata</taxon>
        <taxon>Vertebrata</taxon>
        <taxon>Euteleostomi</taxon>
        <taxon>Mammalia</taxon>
        <taxon>Eutheria</taxon>
        <taxon>Laurasiatheria</taxon>
        <taxon>Artiodactyla</taxon>
        <taxon>Tylopoda</taxon>
        <taxon>Camelidae</taxon>
        <taxon>Camelus</taxon>
    </lineage>
</organism>
<dbReference type="Proteomes" id="UP000299084">
    <property type="component" value="Unassembled WGS sequence"/>
</dbReference>
<feature type="compositionally biased region" description="Acidic residues" evidence="1">
    <location>
        <begin position="44"/>
        <end position="61"/>
    </location>
</feature>
<name>A0A5N4C0J9_CAMDR</name>
<gene>
    <name evidence="2" type="ORF">Cadr_000002540</name>
</gene>
<protein>
    <submittedName>
        <fullName evidence="2">Uncharacterized protein</fullName>
    </submittedName>
</protein>
<feature type="region of interest" description="Disordered" evidence="1">
    <location>
        <begin position="1"/>
        <end position="87"/>
    </location>
</feature>
<dbReference type="AlphaFoldDB" id="A0A5N4C0J9"/>
<evidence type="ECO:0000256" key="1">
    <source>
        <dbReference type="SAM" id="MobiDB-lite"/>
    </source>
</evidence>
<dbReference type="STRING" id="9838.ENSCDRP00005025341"/>
<evidence type="ECO:0000313" key="2">
    <source>
        <dbReference type="EMBL" id="KAB1252391.1"/>
    </source>
</evidence>